<sequence>MFENAENVDASHSTFSEVHRDQYNTVNTSIHGSQNIHAIVHGNQIFQVSSTSLQALHKATANSAAFDSAERHPAPACLPGTRKEILGCIYNWIDHDNSHPICWLSGMAGSGKSAIAQSVAEHYARQKRLAASFFFSRRESERCNTRHFFPTLASQIMAYIPSTRPTIIDILDDDFTTPTKVLREQMHKLLLAPLRAVKTQFTYPVLMVIDSLDECDNERHVVELISLLSQLTCECPFALRVLITSRAESHIRAKFRDPEVLRNTYLLELQAFDAEEDIKAFLRHSFGIIHDQNQNLMGNVSLPWPSELDLAAIVKKASGLFIFAVTVVKYVGASYRDPLKRLQVTLADHAFDTAGSAFADLDILYHNAIRVLPDSDAARLVLGIIRYIYVPLSTHGLNSLLGRLDVNVGLIVPDLSSVLLVSEDEFLPVRIYHTSFREFLTTPQRAKKYFVDGTVYHRLIAQLCLELMTKHLKRDMCHIGDPSMLNSEVEDLPGRCSRYLNEAVRYACCYWAYHLVQIPHEEVTMNESIISTLQGFLRTSLLYWTEAVSLLGTLDSAVMMLRDVTGWLKQLSTPPKDAMNLLKDAERMVLMSFDPISRSALHVYYTALAFTPSSALLRKVFQQELAGGMVVRRGLQDEWDACTRSVPLNSFIQSIAFSQDGRLIASASNEEGVQLWDAVTGINVADLGPKEKPSCAVCFSPSGAHIAIACETGLVVVWDSFTTQVIISDGDHHDKPVTSLAFSANSEILASASRDNWIQLWDVGLGCAVCRQGSEGRILSLAFSYDSRILVSGSDDKLVITWSMEALTLLRKLIGHSAQVNCVAFSNNNALIASGSDDKSVRIWDSRTGVCLRTYSGGHEQSVKSVRFTSDDQRVISICDKIIGYSTISKQKSFEYIWSSDRFTREEMGHYPLWYAKFFKLMTPRVIGRLSDGPVTPIYFGFSPGSDSFAFGSDDAVIRVTSLDSISTAPPAFTRDGIASVAMSRDCTRISSATYSGALQIWDPELALKNWDQFTNSMKATATTYVVPSPDGRYHLVMQSFELLLMNTHGTIIKTLESRPIAISMEDETNTIFSPDSNTFAFWTAELRSLYTSSSVRIYDSATGHRIARLAGIRDITRVAFSADGTRVACGHGEGAIEIWEVSSGRSMISLSSQSTPISSIAFSPDTSTIVCGTAGGHTQLWDTHTGQLRAALEKCGSRVKSVSFSPEGSHVVVGHEDGSILLWNPVSAASHLLTSIGTIPSDIDVLVYTDDGTTVTCRSTDGSVTIWAVPKQLGVQLFDNEGQKGDMCEMCCDRVDTGPMNHHLISRSTKRNVYDCLFRSGYLVRDDGWVYHGTRRLLWLPDNFRPLNPTSLSAYEAKLWILAQGERLVILDFRGLLGNHFKIDPRQGKSLRDAMRSSL</sequence>
<evidence type="ECO:0000313" key="1">
    <source>
        <dbReference type="EMBL" id="KAH7921578.1"/>
    </source>
</evidence>
<name>A0ACB8B9I0_9AGAM</name>
<proteinExistence type="predicted"/>
<reference evidence="1" key="1">
    <citation type="journal article" date="2021" name="New Phytol.">
        <title>Evolutionary innovations through gain and loss of genes in the ectomycorrhizal Boletales.</title>
        <authorList>
            <person name="Wu G."/>
            <person name="Miyauchi S."/>
            <person name="Morin E."/>
            <person name="Kuo A."/>
            <person name="Drula E."/>
            <person name="Varga T."/>
            <person name="Kohler A."/>
            <person name="Feng B."/>
            <person name="Cao Y."/>
            <person name="Lipzen A."/>
            <person name="Daum C."/>
            <person name="Hundley H."/>
            <person name="Pangilinan J."/>
            <person name="Johnson J."/>
            <person name="Barry K."/>
            <person name="LaButti K."/>
            <person name="Ng V."/>
            <person name="Ahrendt S."/>
            <person name="Min B."/>
            <person name="Choi I.G."/>
            <person name="Park H."/>
            <person name="Plett J.M."/>
            <person name="Magnuson J."/>
            <person name="Spatafora J.W."/>
            <person name="Nagy L.G."/>
            <person name="Henrissat B."/>
            <person name="Grigoriev I.V."/>
            <person name="Yang Z.L."/>
            <person name="Xu J."/>
            <person name="Martin F.M."/>
        </authorList>
    </citation>
    <scope>NUCLEOTIDE SEQUENCE</scope>
    <source>
        <strain evidence="1">KUC20120723A-06</strain>
    </source>
</reference>
<comment type="caution">
    <text evidence="1">The sequence shown here is derived from an EMBL/GenBank/DDBJ whole genome shotgun (WGS) entry which is preliminary data.</text>
</comment>
<organism evidence="1 2">
    <name type="scientific">Leucogyrophana mollusca</name>
    <dbReference type="NCBI Taxonomy" id="85980"/>
    <lineage>
        <taxon>Eukaryota</taxon>
        <taxon>Fungi</taxon>
        <taxon>Dikarya</taxon>
        <taxon>Basidiomycota</taxon>
        <taxon>Agaricomycotina</taxon>
        <taxon>Agaricomycetes</taxon>
        <taxon>Agaricomycetidae</taxon>
        <taxon>Boletales</taxon>
        <taxon>Boletales incertae sedis</taxon>
        <taxon>Leucogyrophana</taxon>
    </lineage>
</organism>
<accession>A0ACB8B9I0</accession>
<dbReference type="Proteomes" id="UP000790709">
    <property type="component" value="Unassembled WGS sequence"/>
</dbReference>
<protein>
    <submittedName>
        <fullName evidence="1">WD40 repeat-like protein</fullName>
    </submittedName>
</protein>
<keyword evidence="2" id="KW-1185">Reference proteome</keyword>
<dbReference type="EMBL" id="MU266520">
    <property type="protein sequence ID" value="KAH7921578.1"/>
    <property type="molecule type" value="Genomic_DNA"/>
</dbReference>
<evidence type="ECO:0000313" key="2">
    <source>
        <dbReference type="Proteomes" id="UP000790709"/>
    </source>
</evidence>
<gene>
    <name evidence="1" type="ORF">BV22DRAFT_1072093</name>
</gene>